<evidence type="ECO:0000313" key="2">
    <source>
        <dbReference type="WBParaSite" id="sdigi.contig67.g3463.t1"/>
    </source>
</evidence>
<evidence type="ECO:0000313" key="1">
    <source>
        <dbReference type="Proteomes" id="UP000887581"/>
    </source>
</evidence>
<proteinExistence type="predicted"/>
<sequence length="273" mass="31463">MPHHPESLTNLIPVVRDEQCPSSRNRNRMVVERTEIRQSGDNVISDGDSNGGYMQVEISMAVETMLDDSVNPYNRKSMKTQCEPGLINDQLDRKELHRNYQENQNGYQRGYIGDRQKDSDDWISPSIGERLGYRFSDSYRSIPNNDEKRLSESTFMNELRTLSIEYDNRNNDNNNIDRKIRNVDNIGVDDDAESSNKSDSIWSKSGSLREFLTDYENIINGGNQALQTNERIGESGYRSESTAYEETVSTIHYSDSATPEYRYVNNRNTHTEN</sequence>
<accession>A0A915Q029</accession>
<dbReference type="WBParaSite" id="sdigi.contig67.g3463.t1">
    <property type="protein sequence ID" value="sdigi.contig67.g3463.t1"/>
    <property type="gene ID" value="sdigi.contig67.g3463"/>
</dbReference>
<reference evidence="2" key="1">
    <citation type="submission" date="2022-11" db="UniProtKB">
        <authorList>
            <consortium name="WormBaseParasite"/>
        </authorList>
    </citation>
    <scope>IDENTIFICATION</scope>
</reference>
<protein>
    <submittedName>
        <fullName evidence="2">Uncharacterized protein</fullName>
    </submittedName>
</protein>
<dbReference type="Proteomes" id="UP000887581">
    <property type="component" value="Unplaced"/>
</dbReference>
<keyword evidence="1" id="KW-1185">Reference proteome</keyword>
<dbReference type="AlphaFoldDB" id="A0A915Q029"/>
<name>A0A915Q029_9BILA</name>
<organism evidence="1 2">
    <name type="scientific">Setaria digitata</name>
    <dbReference type="NCBI Taxonomy" id="48799"/>
    <lineage>
        <taxon>Eukaryota</taxon>
        <taxon>Metazoa</taxon>
        <taxon>Ecdysozoa</taxon>
        <taxon>Nematoda</taxon>
        <taxon>Chromadorea</taxon>
        <taxon>Rhabditida</taxon>
        <taxon>Spirurina</taxon>
        <taxon>Spiruromorpha</taxon>
        <taxon>Filarioidea</taxon>
        <taxon>Setariidae</taxon>
        <taxon>Setaria</taxon>
    </lineage>
</organism>